<dbReference type="SUPFAM" id="SSF53697">
    <property type="entry name" value="SIS domain"/>
    <property type="match status" value="1"/>
</dbReference>
<dbReference type="GO" id="GO:0009254">
    <property type="term" value="P:peptidoglycan turnover"/>
    <property type="evidence" value="ECO:0007669"/>
    <property type="project" value="TreeGrafter"/>
</dbReference>
<evidence type="ECO:0000256" key="2">
    <source>
        <dbReference type="ARBA" id="ARBA00023277"/>
    </source>
</evidence>
<evidence type="ECO:0000313" key="5">
    <source>
        <dbReference type="EMBL" id="RKQ86353.1"/>
    </source>
</evidence>
<dbReference type="AlphaFoldDB" id="A0A660L386"/>
<dbReference type="Gene3D" id="3.40.50.10490">
    <property type="entry name" value="Glucose-6-phosphate isomerase like protein, domain 1"/>
    <property type="match status" value="1"/>
</dbReference>
<dbReference type="GO" id="GO:0016835">
    <property type="term" value="F:carbon-oxygen lyase activity"/>
    <property type="evidence" value="ECO:0007669"/>
    <property type="project" value="UniProtKB-UniRule"/>
</dbReference>
<feature type="active site" description="Proton donor" evidence="3">
    <location>
        <position position="84"/>
    </location>
</feature>
<dbReference type="Pfam" id="PF20741">
    <property type="entry name" value="GKRP-like_C"/>
    <property type="match status" value="1"/>
</dbReference>
<dbReference type="PANTHER" id="PTHR10088">
    <property type="entry name" value="GLUCOKINASE REGULATORY PROTEIN"/>
    <property type="match status" value="1"/>
</dbReference>
<dbReference type="RefSeq" id="WP_121254009.1">
    <property type="nucleotide sequence ID" value="NZ_RBIL01000002.1"/>
</dbReference>
<dbReference type="InterPro" id="IPR005486">
    <property type="entry name" value="Glucokinase_regulatory_CS"/>
</dbReference>
<evidence type="ECO:0000256" key="3">
    <source>
        <dbReference type="HAMAP-Rule" id="MF_00068"/>
    </source>
</evidence>
<dbReference type="OrthoDB" id="9813395at2"/>
<dbReference type="NCBIfam" id="TIGR00274">
    <property type="entry name" value="N-acetylmuramic acid 6-phosphate etherase"/>
    <property type="match status" value="1"/>
</dbReference>
<dbReference type="PROSITE" id="PS51464">
    <property type="entry name" value="SIS"/>
    <property type="match status" value="1"/>
</dbReference>
<protein>
    <recommendedName>
        <fullName evidence="3">N-acetylmuramic acid 6-phosphate etherase</fullName>
        <shortName evidence="3">MurNAc-6-P etherase</shortName>
        <ecNumber evidence="3">4.2.1.126</ecNumber>
    </recommendedName>
    <alternativeName>
        <fullName evidence="3">N-acetylmuramic acid 6-phosphate hydrolase</fullName>
    </alternativeName>
    <alternativeName>
        <fullName evidence="3">N-acetylmuramic acid 6-phosphate lyase</fullName>
    </alternativeName>
</protein>
<reference evidence="5 6" key="1">
    <citation type="submission" date="2018-10" db="EMBL/GenBank/DDBJ databases">
        <title>Genomic Encyclopedia of Archaeal and Bacterial Type Strains, Phase II (KMG-II): from individual species to whole genera.</title>
        <authorList>
            <person name="Goeker M."/>
        </authorList>
    </citation>
    <scope>NUCLEOTIDE SEQUENCE [LARGE SCALE GENOMIC DNA]</scope>
    <source>
        <strain evidence="5 6">DSM 14954</strain>
    </source>
</reference>
<dbReference type="PROSITE" id="PS01272">
    <property type="entry name" value="GCKR"/>
    <property type="match status" value="1"/>
</dbReference>
<name>A0A660L386_9ACTN</name>
<comment type="function">
    <text evidence="3">Specifically catalyzes the cleavage of the D-lactyl ether substituent of MurNAc 6-phosphate, producing GlcNAc 6-phosphate and D-lactate.</text>
</comment>
<dbReference type="EMBL" id="RBIL01000002">
    <property type="protein sequence ID" value="RKQ86353.1"/>
    <property type="molecule type" value="Genomic_DNA"/>
</dbReference>
<dbReference type="InterPro" id="IPR005488">
    <property type="entry name" value="Etherase_MurQ"/>
</dbReference>
<proteinExistence type="inferred from homology"/>
<comment type="catalytic activity">
    <reaction evidence="3">
        <text>N-acetyl-D-muramate 6-phosphate + H2O = N-acetyl-D-glucosamine 6-phosphate + (R)-lactate</text>
        <dbReference type="Rhea" id="RHEA:26410"/>
        <dbReference type="ChEBI" id="CHEBI:15377"/>
        <dbReference type="ChEBI" id="CHEBI:16004"/>
        <dbReference type="ChEBI" id="CHEBI:57513"/>
        <dbReference type="ChEBI" id="CHEBI:58722"/>
        <dbReference type="EC" id="4.2.1.126"/>
    </reaction>
</comment>
<dbReference type="NCBIfam" id="NF009222">
    <property type="entry name" value="PRK12570.1"/>
    <property type="match status" value="1"/>
</dbReference>
<feature type="domain" description="SIS" evidence="4">
    <location>
        <begin position="56"/>
        <end position="215"/>
    </location>
</feature>
<comment type="subunit">
    <text evidence="3">Homodimer.</text>
</comment>
<keyword evidence="1 3" id="KW-0456">Lyase</keyword>
<keyword evidence="2 3" id="KW-0119">Carbohydrate metabolism</keyword>
<dbReference type="FunFam" id="3.40.50.10490:FF:000014">
    <property type="entry name" value="N-acetylmuramic acid 6-phosphate etherase"/>
    <property type="match status" value="1"/>
</dbReference>
<dbReference type="GO" id="GO:0016803">
    <property type="term" value="F:ether hydrolase activity"/>
    <property type="evidence" value="ECO:0007669"/>
    <property type="project" value="TreeGrafter"/>
</dbReference>
<dbReference type="InterPro" id="IPR001347">
    <property type="entry name" value="SIS_dom"/>
</dbReference>
<dbReference type="UniPathway" id="UPA00342"/>
<comment type="miscellaneous">
    <text evidence="3">A lyase-type mechanism (elimination/hydration) is suggested for the cleavage of the lactyl ether bond of MurNAc 6-phosphate, with the formation of an alpha,beta-unsaturated aldehyde intermediate with (E)-stereochemistry, followed by the syn addition of water to give product.</text>
</comment>
<dbReference type="GO" id="GO:0046348">
    <property type="term" value="P:amino sugar catabolic process"/>
    <property type="evidence" value="ECO:0007669"/>
    <property type="project" value="InterPro"/>
</dbReference>
<dbReference type="Pfam" id="PF22645">
    <property type="entry name" value="GKRP_SIS_N"/>
    <property type="match status" value="1"/>
</dbReference>
<feature type="active site" evidence="3">
    <location>
        <position position="113"/>
    </location>
</feature>
<comment type="similarity">
    <text evidence="3">Belongs to the GCKR-like family. MurNAc-6-P etherase subfamily.</text>
</comment>
<dbReference type="InterPro" id="IPR046348">
    <property type="entry name" value="SIS_dom_sf"/>
</dbReference>
<dbReference type="CDD" id="cd05007">
    <property type="entry name" value="SIS_Etherase"/>
    <property type="match status" value="1"/>
</dbReference>
<organism evidence="5 6">
    <name type="scientific">Solirubrobacter pauli</name>
    <dbReference type="NCBI Taxonomy" id="166793"/>
    <lineage>
        <taxon>Bacteria</taxon>
        <taxon>Bacillati</taxon>
        <taxon>Actinomycetota</taxon>
        <taxon>Thermoleophilia</taxon>
        <taxon>Solirubrobacterales</taxon>
        <taxon>Solirubrobacteraceae</taxon>
        <taxon>Solirubrobacter</taxon>
    </lineage>
</organism>
<comment type="caution">
    <text evidence="5">The sequence shown here is derived from an EMBL/GenBank/DDBJ whole genome shotgun (WGS) entry which is preliminary data.</text>
</comment>
<keyword evidence="6" id="KW-1185">Reference proteome</keyword>
<evidence type="ECO:0000259" key="4">
    <source>
        <dbReference type="PROSITE" id="PS51464"/>
    </source>
</evidence>
<dbReference type="GO" id="GO:0097367">
    <property type="term" value="F:carbohydrate derivative binding"/>
    <property type="evidence" value="ECO:0007669"/>
    <property type="project" value="InterPro"/>
</dbReference>
<dbReference type="InterPro" id="IPR040190">
    <property type="entry name" value="MURQ/GCKR"/>
</dbReference>
<dbReference type="Proteomes" id="UP000278962">
    <property type="component" value="Unassembled WGS sequence"/>
</dbReference>
<accession>A0A660L386</accession>
<dbReference type="GO" id="GO:0097173">
    <property type="term" value="P:N-acetylmuramic acid catabolic process"/>
    <property type="evidence" value="ECO:0007669"/>
    <property type="project" value="UniProtKB-UniPathway"/>
</dbReference>
<dbReference type="EC" id="4.2.1.126" evidence="3"/>
<sequence length="294" mass="30526">MTRLGHLSTEGARPERAEIDRLPTAELVRLMNEDDQAVAVAVADAQRQIAAAVDAIVARLERGGRLIYIGAGTAGRLGVLDASECGPTFNSDRVLGFIAGGPGAVSTATESAEDDPDGALDDLADLTADDAVVGISASGRTPYVLGAIAHARRRAALTVGLACNHDAPLSAAVEHPIEVLVGPEFVAGSTRLKAGTAQKLVLNMLSTLAMVRLGKTYGNRMVDVRVTNEKLRDRATRIVAQVADAAHEDAARALADAGDDAKVAAVMLRAGVGAEAARERLRAAHGHLRRALGE</sequence>
<dbReference type="NCBIfam" id="NF003915">
    <property type="entry name" value="PRK05441.1"/>
    <property type="match status" value="1"/>
</dbReference>
<dbReference type="PANTHER" id="PTHR10088:SF4">
    <property type="entry name" value="GLUCOKINASE REGULATORY PROTEIN"/>
    <property type="match status" value="1"/>
</dbReference>
<comment type="pathway">
    <text evidence="3">Amino-sugar metabolism; N-acetylmuramate degradation.</text>
</comment>
<dbReference type="HAMAP" id="MF_00068">
    <property type="entry name" value="MurQ"/>
    <property type="match status" value="1"/>
</dbReference>
<dbReference type="Gene3D" id="1.10.8.1080">
    <property type="match status" value="1"/>
</dbReference>
<evidence type="ECO:0000313" key="6">
    <source>
        <dbReference type="Proteomes" id="UP000278962"/>
    </source>
</evidence>
<gene>
    <name evidence="3" type="primary">murQ</name>
    <name evidence="5" type="ORF">C8N24_4363</name>
</gene>
<evidence type="ECO:0000256" key="1">
    <source>
        <dbReference type="ARBA" id="ARBA00023239"/>
    </source>
</evidence>